<dbReference type="EMBL" id="MN741026">
    <property type="protein sequence ID" value="QHU23246.1"/>
    <property type="molecule type" value="Genomic_DNA"/>
</dbReference>
<keyword evidence="1" id="KW-0812">Transmembrane</keyword>
<keyword evidence="1" id="KW-0472">Membrane</keyword>
<sequence>MSFLSNYNYDVIIVGGGITGLFLAYKLKETQFRILLIESSDNLGGRIQTLYEDKFHLESGAARFHGSHTKLLSLIHDLNLENDIVQLPQDVHYILRNKKSNYSYATQNKLDLYDLFQKCIKHRAKLDQSILEKISFFQYLTLLFDYETAQFMKDSFGYDSEFEKLNALSALDMFQDDFFQNNEYFTLQNGMSSIMAKLDTILDQHENIIIKKSCSLSEINDHQILTEDGSIFNFKQLIVTIPKEKLLQINYFNEKLLYHTVEAIPLLRIYFQYSPKNVWFRNIKRTITDNYTRHIIPINYQAGLIMISYTDGEKAKMLNDIHSNGDSFLIKVIHKEIQQLFGIQPPKPQFISVHYWKNGVHFWKNGSNMHDIYPQTLKPDNQEIYVCGESYSKKQGWIEGSLETAYDVIKKLHLPNFKVVSDPDDCDSVLTDDIIVSKSKLKEYTIDEVLQQKDWIILEVQGEQKIYDVSKWIPQHPGGSIIRKGILANVYYKTKEGESPTQLFKKYHSNWVIDKYLVHDNHLIIPKGVLISK</sequence>
<reference evidence="3" key="1">
    <citation type="journal article" date="2020" name="Nature">
        <title>Giant virus diversity and host interactions through global metagenomics.</title>
        <authorList>
            <person name="Schulz F."/>
            <person name="Roux S."/>
            <person name="Paez-Espino D."/>
            <person name="Jungbluth S."/>
            <person name="Walsh D.A."/>
            <person name="Denef V.J."/>
            <person name="McMahon K.D."/>
            <person name="Konstantinidis K.T."/>
            <person name="Eloe-Fadrosh E.A."/>
            <person name="Kyrpides N.C."/>
            <person name="Woyke T."/>
        </authorList>
    </citation>
    <scope>NUCLEOTIDE SEQUENCE</scope>
    <source>
        <strain evidence="3">GVMAG-S-ERX555907-94</strain>
    </source>
</reference>
<dbReference type="InterPro" id="IPR050281">
    <property type="entry name" value="Flavin_monoamine_oxidase"/>
</dbReference>
<dbReference type="Gene3D" id="3.10.120.10">
    <property type="entry name" value="Cytochrome b5-like heme/steroid binding domain"/>
    <property type="match status" value="1"/>
</dbReference>
<dbReference type="Gene3D" id="3.50.50.60">
    <property type="entry name" value="FAD/NAD(P)-binding domain"/>
    <property type="match status" value="1"/>
</dbReference>
<protein>
    <recommendedName>
        <fullName evidence="2">Cytochrome b5 heme-binding domain-containing protein</fullName>
    </recommendedName>
</protein>
<dbReference type="PROSITE" id="PS50255">
    <property type="entry name" value="CYTOCHROME_B5_2"/>
    <property type="match status" value="1"/>
</dbReference>
<dbReference type="PANTHER" id="PTHR10742:SF342">
    <property type="entry name" value="AMINE OXIDASE"/>
    <property type="match status" value="1"/>
</dbReference>
<dbReference type="Pfam" id="PF01593">
    <property type="entry name" value="Amino_oxidase"/>
    <property type="match status" value="1"/>
</dbReference>
<keyword evidence="1" id="KW-1133">Transmembrane helix</keyword>
<dbReference type="InterPro" id="IPR036400">
    <property type="entry name" value="Cyt_B5-like_heme/steroid_sf"/>
</dbReference>
<evidence type="ECO:0000313" key="3">
    <source>
        <dbReference type="EMBL" id="QHU23246.1"/>
    </source>
</evidence>
<organism evidence="3">
    <name type="scientific">viral metagenome</name>
    <dbReference type="NCBI Taxonomy" id="1070528"/>
    <lineage>
        <taxon>unclassified sequences</taxon>
        <taxon>metagenomes</taxon>
        <taxon>organismal metagenomes</taxon>
    </lineage>
</organism>
<feature type="domain" description="Cytochrome b5 heme-binding" evidence="2">
    <location>
        <begin position="433"/>
        <end position="510"/>
    </location>
</feature>
<dbReference type="SUPFAM" id="SSF51905">
    <property type="entry name" value="FAD/NAD(P)-binding domain"/>
    <property type="match status" value="1"/>
</dbReference>
<dbReference type="InterPro" id="IPR036188">
    <property type="entry name" value="FAD/NAD-bd_sf"/>
</dbReference>
<dbReference type="GO" id="GO:0009063">
    <property type="term" value="P:amino acid catabolic process"/>
    <property type="evidence" value="ECO:0007669"/>
    <property type="project" value="TreeGrafter"/>
</dbReference>
<dbReference type="PANTHER" id="PTHR10742">
    <property type="entry name" value="FLAVIN MONOAMINE OXIDASE"/>
    <property type="match status" value="1"/>
</dbReference>
<evidence type="ECO:0000259" key="2">
    <source>
        <dbReference type="PROSITE" id="PS50255"/>
    </source>
</evidence>
<dbReference type="InterPro" id="IPR001199">
    <property type="entry name" value="Cyt_B5-like_heme/steroid-bd"/>
</dbReference>
<accession>A0A6C0L1J2</accession>
<proteinExistence type="predicted"/>
<dbReference type="InterPro" id="IPR002937">
    <property type="entry name" value="Amino_oxidase"/>
</dbReference>
<dbReference type="AlphaFoldDB" id="A0A6C0L1J2"/>
<name>A0A6C0L1J2_9ZZZZ</name>
<dbReference type="GO" id="GO:0001716">
    <property type="term" value="F:L-amino-acid oxidase activity"/>
    <property type="evidence" value="ECO:0007669"/>
    <property type="project" value="TreeGrafter"/>
</dbReference>
<feature type="transmembrane region" description="Helical" evidence="1">
    <location>
        <begin position="6"/>
        <end position="25"/>
    </location>
</feature>
<evidence type="ECO:0000256" key="1">
    <source>
        <dbReference type="SAM" id="Phobius"/>
    </source>
</evidence>
<dbReference type="SUPFAM" id="SSF55856">
    <property type="entry name" value="Cytochrome b5-like heme/steroid binding domain"/>
    <property type="match status" value="1"/>
</dbReference>